<evidence type="ECO:0000256" key="2">
    <source>
        <dbReference type="ARBA" id="ARBA00004370"/>
    </source>
</evidence>
<dbReference type="CDD" id="cd00075">
    <property type="entry name" value="HATPase"/>
    <property type="match status" value="1"/>
</dbReference>
<feature type="domain" description="Histidine kinase" evidence="12">
    <location>
        <begin position="272"/>
        <end position="492"/>
    </location>
</feature>
<evidence type="ECO:0000256" key="5">
    <source>
        <dbReference type="ARBA" id="ARBA00022679"/>
    </source>
</evidence>
<keyword evidence="7 14" id="KW-0418">Kinase</keyword>
<evidence type="ECO:0000256" key="4">
    <source>
        <dbReference type="ARBA" id="ARBA00022553"/>
    </source>
</evidence>
<dbReference type="Pfam" id="PF00672">
    <property type="entry name" value="HAMP"/>
    <property type="match status" value="1"/>
</dbReference>
<organism evidence="14">
    <name type="scientific">Hellea balneolensis</name>
    <dbReference type="NCBI Taxonomy" id="287478"/>
    <lineage>
        <taxon>Bacteria</taxon>
        <taxon>Pseudomonadati</taxon>
        <taxon>Pseudomonadota</taxon>
        <taxon>Alphaproteobacteria</taxon>
        <taxon>Maricaulales</taxon>
        <taxon>Robiginitomaculaceae</taxon>
        <taxon>Hellea</taxon>
    </lineage>
</organism>
<keyword evidence="5" id="KW-0808">Transferase</keyword>
<dbReference type="EC" id="2.7.13.3" evidence="3"/>
<dbReference type="EMBL" id="DRMJ01000316">
    <property type="protein sequence ID" value="HHL43180.1"/>
    <property type="molecule type" value="Genomic_DNA"/>
</dbReference>
<evidence type="ECO:0000256" key="8">
    <source>
        <dbReference type="ARBA" id="ARBA00022989"/>
    </source>
</evidence>
<comment type="subcellular location">
    <subcellularLocation>
        <location evidence="2">Membrane</location>
    </subcellularLocation>
</comment>
<dbReference type="Gene3D" id="1.10.287.130">
    <property type="match status" value="1"/>
</dbReference>
<dbReference type="Gene3D" id="6.10.340.10">
    <property type="match status" value="1"/>
</dbReference>
<dbReference type="CDD" id="cd06225">
    <property type="entry name" value="HAMP"/>
    <property type="match status" value="1"/>
</dbReference>
<evidence type="ECO:0000256" key="11">
    <source>
        <dbReference type="SAM" id="Phobius"/>
    </source>
</evidence>
<dbReference type="Gene3D" id="3.30.565.10">
    <property type="entry name" value="Histidine kinase-like ATPase, C-terminal domain"/>
    <property type="match status" value="1"/>
</dbReference>
<dbReference type="InterPro" id="IPR004358">
    <property type="entry name" value="Sig_transdc_His_kin-like_C"/>
</dbReference>
<protein>
    <recommendedName>
        <fullName evidence="3">histidine kinase</fullName>
        <ecNumber evidence="3">2.7.13.3</ecNumber>
    </recommendedName>
</protein>
<dbReference type="Pfam" id="PF02518">
    <property type="entry name" value="HATPase_c"/>
    <property type="match status" value="1"/>
</dbReference>
<accession>A0A7C5R0M3</accession>
<evidence type="ECO:0000256" key="7">
    <source>
        <dbReference type="ARBA" id="ARBA00022777"/>
    </source>
</evidence>
<evidence type="ECO:0000313" key="14">
    <source>
        <dbReference type="EMBL" id="HHL43180.1"/>
    </source>
</evidence>
<dbReference type="Pfam" id="PF00512">
    <property type="entry name" value="HisKA"/>
    <property type="match status" value="1"/>
</dbReference>
<dbReference type="SMART" id="SM00388">
    <property type="entry name" value="HisKA"/>
    <property type="match status" value="1"/>
</dbReference>
<dbReference type="GO" id="GO:0005886">
    <property type="term" value="C:plasma membrane"/>
    <property type="evidence" value="ECO:0007669"/>
    <property type="project" value="TreeGrafter"/>
</dbReference>
<dbReference type="InterPro" id="IPR050428">
    <property type="entry name" value="TCS_sensor_his_kinase"/>
</dbReference>
<dbReference type="PANTHER" id="PTHR45436">
    <property type="entry name" value="SENSOR HISTIDINE KINASE YKOH"/>
    <property type="match status" value="1"/>
</dbReference>
<reference evidence="14" key="1">
    <citation type="journal article" date="2020" name="mSystems">
        <title>Genome- and Community-Level Interaction Insights into Carbon Utilization and Element Cycling Functions of Hydrothermarchaeota in Hydrothermal Sediment.</title>
        <authorList>
            <person name="Zhou Z."/>
            <person name="Liu Y."/>
            <person name="Xu W."/>
            <person name="Pan J."/>
            <person name="Luo Z.H."/>
            <person name="Li M."/>
        </authorList>
    </citation>
    <scope>NUCLEOTIDE SEQUENCE [LARGE SCALE GENOMIC DNA]</scope>
    <source>
        <strain evidence="14">HyVt-485</strain>
    </source>
</reference>
<dbReference type="GO" id="GO:0000155">
    <property type="term" value="F:phosphorelay sensor kinase activity"/>
    <property type="evidence" value="ECO:0007669"/>
    <property type="project" value="InterPro"/>
</dbReference>
<dbReference type="SMART" id="SM00387">
    <property type="entry name" value="HATPase_c"/>
    <property type="match status" value="1"/>
</dbReference>
<dbReference type="SUPFAM" id="SSF55874">
    <property type="entry name" value="ATPase domain of HSP90 chaperone/DNA topoisomerase II/histidine kinase"/>
    <property type="match status" value="1"/>
</dbReference>
<keyword evidence="9" id="KW-0902">Two-component regulatory system</keyword>
<dbReference type="PROSITE" id="PS50109">
    <property type="entry name" value="HIS_KIN"/>
    <property type="match status" value="1"/>
</dbReference>
<comment type="catalytic activity">
    <reaction evidence="1">
        <text>ATP + protein L-histidine = ADP + protein N-phospho-L-histidine.</text>
        <dbReference type="EC" id="2.7.13.3"/>
    </reaction>
</comment>
<keyword evidence="8 11" id="KW-1133">Transmembrane helix</keyword>
<evidence type="ECO:0000256" key="9">
    <source>
        <dbReference type="ARBA" id="ARBA00023012"/>
    </source>
</evidence>
<comment type="caution">
    <text evidence="14">The sequence shown here is derived from an EMBL/GenBank/DDBJ whole genome shotgun (WGS) entry which is preliminary data.</text>
</comment>
<dbReference type="Proteomes" id="UP000885830">
    <property type="component" value="Unassembled WGS sequence"/>
</dbReference>
<evidence type="ECO:0000259" key="13">
    <source>
        <dbReference type="PROSITE" id="PS50885"/>
    </source>
</evidence>
<feature type="domain" description="HAMP" evidence="13">
    <location>
        <begin position="211"/>
        <end position="264"/>
    </location>
</feature>
<keyword evidence="6 11" id="KW-0812">Transmembrane</keyword>
<dbReference type="InterPro" id="IPR036890">
    <property type="entry name" value="HATPase_C_sf"/>
</dbReference>
<dbReference type="SUPFAM" id="SSF47384">
    <property type="entry name" value="Homodimeric domain of signal transducing histidine kinase"/>
    <property type="match status" value="1"/>
</dbReference>
<dbReference type="PROSITE" id="PS50885">
    <property type="entry name" value="HAMP"/>
    <property type="match status" value="1"/>
</dbReference>
<dbReference type="PRINTS" id="PR00344">
    <property type="entry name" value="BCTRLSENSOR"/>
</dbReference>
<dbReference type="InterPro" id="IPR003594">
    <property type="entry name" value="HATPase_dom"/>
</dbReference>
<name>A0A7C5R0M3_9PROT</name>
<keyword evidence="10 11" id="KW-0472">Membrane</keyword>
<evidence type="ECO:0000259" key="12">
    <source>
        <dbReference type="PROSITE" id="PS50109"/>
    </source>
</evidence>
<feature type="transmembrane region" description="Helical" evidence="11">
    <location>
        <begin position="191"/>
        <end position="209"/>
    </location>
</feature>
<dbReference type="SMART" id="SM00304">
    <property type="entry name" value="HAMP"/>
    <property type="match status" value="1"/>
</dbReference>
<evidence type="ECO:0000256" key="10">
    <source>
        <dbReference type="ARBA" id="ARBA00023136"/>
    </source>
</evidence>
<dbReference type="SUPFAM" id="SSF158472">
    <property type="entry name" value="HAMP domain-like"/>
    <property type="match status" value="1"/>
</dbReference>
<dbReference type="AlphaFoldDB" id="A0A7C5R0M3"/>
<sequence>MLVALKRLLKNTVFRLSMIAAALFVASSLVVLGYIYYATVISELARIDHEMEAEINELSEIFNTQGPAALNKEIFSRVTDLGTSSTPNRTFYVYEYFDERGMPYGGGNLPAKRFFADPEHIPFWKRIPGTDYKKTRVFEYTVPLNNEDNSPMVTRRARGQLKVFKPYSAKLFIARDVEGIMAPAERVTRTLLISMLIATTLGLISGFYVSKRFARRIGAFNKLARDVRAGDLKRRFKRDETGDELDNLAGHLNDMLDHIDRLMMAMRYAGDSIAHDLRSPLTRLRTRLEAAAADVKDEDAQIALYSASEDANELLRTFENVLRIARLEAGEQREMLVPLDPVPLLEDIAELYEPACEDAGLDFALEIEGKHTILADRGLLSQAVSNLVENAIKYTPQGRAITVRLRKIRSGRTEISVTDTGPGIPVDERERVKERFVRLDKSRTASGSGLGLAFVDAVADLHKAEFELTDGPGGAEAEFPGLRAALIFPRYKRNK</sequence>
<dbReference type="InterPro" id="IPR036097">
    <property type="entry name" value="HisK_dim/P_sf"/>
</dbReference>
<keyword evidence="4" id="KW-0597">Phosphoprotein</keyword>
<evidence type="ECO:0000256" key="1">
    <source>
        <dbReference type="ARBA" id="ARBA00000085"/>
    </source>
</evidence>
<proteinExistence type="predicted"/>
<evidence type="ECO:0000256" key="3">
    <source>
        <dbReference type="ARBA" id="ARBA00012438"/>
    </source>
</evidence>
<dbReference type="InterPro" id="IPR005467">
    <property type="entry name" value="His_kinase_dom"/>
</dbReference>
<evidence type="ECO:0000256" key="6">
    <source>
        <dbReference type="ARBA" id="ARBA00022692"/>
    </source>
</evidence>
<feature type="transmembrane region" description="Helical" evidence="11">
    <location>
        <begin position="12"/>
        <end position="37"/>
    </location>
</feature>
<dbReference type="InterPro" id="IPR003661">
    <property type="entry name" value="HisK_dim/P_dom"/>
</dbReference>
<dbReference type="PANTHER" id="PTHR45436:SF8">
    <property type="entry name" value="HISTIDINE KINASE"/>
    <property type="match status" value="1"/>
</dbReference>
<dbReference type="InterPro" id="IPR003660">
    <property type="entry name" value="HAMP_dom"/>
</dbReference>
<dbReference type="CDD" id="cd00082">
    <property type="entry name" value="HisKA"/>
    <property type="match status" value="1"/>
</dbReference>
<gene>
    <name evidence="14" type="ORF">ENJ42_06150</name>
</gene>